<comment type="cofactor">
    <cofactor evidence="1">
        <name>Zn(2+)</name>
        <dbReference type="ChEBI" id="CHEBI:29105"/>
    </cofactor>
</comment>
<name>A0A1H2QKJ3_9BACL</name>
<evidence type="ECO:0000313" key="6">
    <source>
        <dbReference type="EMBL" id="SDW06929.1"/>
    </source>
</evidence>
<dbReference type="STRING" id="1048340.SAMN05444487_101232"/>
<dbReference type="CDD" id="cd06262">
    <property type="entry name" value="metallo-hydrolase-like_MBL-fold"/>
    <property type="match status" value="1"/>
</dbReference>
<dbReference type="GO" id="GO:0046872">
    <property type="term" value="F:metal ion binding"/>
    <property type="evidence" value="ECO:0007669"/>
    <property type="project" value="UniProtKB-KW"/>
</dbReference>
<keyword evidence="7" id="KW-1185">Reference proteome</keyword>
<dbReference type="InterPro" id="IPR036866">
    <property type="entry name" value="RibonucZ/Hydroxyglut_hydro"/>
</dbReference>
<dbReference type="PANTHER" id="PTHR46233:SF3">
    <property type="entry name" value="HYDROXYACYLGLUTATHIONE HYDROLASE GLOC"/>
    <property type="match status" value="1"/>
</dbReference>
<dbReference type="RefSeq" id="WP_245726203.1">
    <property type="nucleotide sequence ID" value="NZ_FNNQ01000001.1"/>
</dbReference>
<dbReference type="SMART" id="SM00849">
    <property type="entry name" value="Lactamase_B"/>
    <property type="match status" value="1"/>
</dbReference>
<dbReference type="Pfam" id="PF00753">
    <property type="entry name" value="Lactamase_B"/>
    <property type="match status" value="1"/>
</dbReference>
<dbReference type="Gene3D" id="3.60.15.10">
    <property type="entry name" value="Ribonuclease Z/Hydroxyacylglutathione hydrolase-like"/>
    <property type="match status" value="1"/>
</dbReference>
<dbReference type="AlphaFoldDB" id="A0A1H2QKJ3"/>
<evidence type="ECO:0000256" key="3">
    <source>
        <dbReference type="ARBA" id="ARBA00022801"/>
    </source>
</evidence>
<protein>
    <submittedName>
        <fullName evidence="6">Glyoxylase, beta-lactamase superfamily II</fullName>
    </submittedName>
</protein>
<proteinExistence type="predicted"/>
<feature type="domain" description="Metallo-beta-lactamase" evidence="5">
    <location>
        <begin position="13"/>
        <end position="192"/>
    </location>
</feature>
<reference evidence="6 7" key="1">
    <citation type="submission" date="2016-10" db="EMBL/GenBank/DDBJ databases">
        <authorList>
            <person name="de Groot N.N."/>
        </authorList>
    </citation>
    <scope>NUCLEOTIDE SEQUENCE [LARGE SCALE GENOMIC DNA]</scope>
    <source>
        <strain evidence="6 7">DSM 45610</strain>
    </source>
</reference>
<dbReference type="InterPro" id="IPR001279">
    <property type="entry name" value="Metallo-B-lactamas"/>
</dbReference>
<dbReference type="EMBL" id="FNNQ01000001">
    <property type="protein sequence ID" value="SDW06929.1"/>
    <property type="molecule type" value="Genomic_DNA"/>
</dbReference>
<keyword evidence="4" id="KW-0862">Zinc</keyword>
<gene>
    <name evidence="6" type="ORF">SAMN05444487_101232</name>
</gene>
<evidence type="ECO:0000313" key="7">
    <source>
        <dbReference type="Proteomes" id="UP000198534"/>
    </source>
</evidence>
<accession>A0A1H2QKJ3</accession>
<dbReference type="SUPFAM" id="SSF56281">
    <property type="entry name" value="Metallo-hydrolase/oxidoreductase"/>
    <property type="match status" value="1"/>
</dbReference>
<evidence type="ECO:0000256" key="2">
    <source>
        <dbReference type="ARBA" id="ARBA00022723"/>
    </source>
</evidence>
<dbReference type="GO" id="GO:0016787">
    <property type="term" value="F:hydrolase activity"/>
    <property type="evidence" value="ECO:0007669"/>
    <property type="project" value="UniProtKB-KW"/>
</dbReference>
<organism evidence="6 7">
    <name type="scientific">Marininema mesophilum</name>
    <dbReference type="NCBI Taxonomy" id="1048340"/>
    <lineage>
        <taxon>Bacteria</taxon>
        <taxon>Bacillati</taxon>
        <taxon>Bacillota</taxon>
        <taxon>Bacilli</taxon>
        <taxon>Bacillales</taxon>
        <taxon>Thermoactinomycetaceae</taxon>
        <taxon>Marininema</taxon>
    </lineage>
</organism>
<evidence type="ECO:0000256" key="1">
    <source>
        <dbReference type="ARBA" id="ARBA00001947"/>
    </source>
</evidence>
<evidence type="ECO:0000259" key="5">
    <source>
        <dbReference type="SMART" id="SM00849"/>
    </source>
</evidence>
<evidence type="ECO:0000256" key="4">
    <source>
        <dbReference type="ARBA" id="ARBA00022833"/>
    </source>
</evidence>
<dbReference type="PANTHER" id="PTHR46233">
    <property type="entry name" value="HYDROXYACYLGLUTATHIONE HYDROLASE GLOC"/>
    <property type="match status" value="1"/>
</dbReference>
<dbReference type="InterPro" id="IPR051453">
    <property type="entry name" value="MBL_Glyoxalase_II"/>
</dbReference>
<keyword evidence="2" id="KW-0479">Metal-binding</keyword>
<keyword evidence="3" id="KW-0378">Hydrolase</keyword>
<sequence length="213" mass="22922">MIQVESFTLGYVMTNCYLLYRKQGGEGIVIDPGTEPDALLKRIAELQLSVKEILLTHAHFDHIGGVEAVREATGASVTIHQAETEWLTDSRLNGSGMFPGIPEISCQPADKVLHGGETISVLGEKVKVAHTPGHSPGSLSFIFPQMVFSGDVLFAGSIGRTDLPGGDHQTLMRSIHDTIMELPEETIVYSGHGPVTTIGREQESNPFVTGMIG</sequence>
<dbReference type="Proteomes" id="UP000198534">
    <property type="component" value="Unassembled WGS sequence"/>
</dbReference>